<dbReference type="EMBL" id="JACIEV010000003">
    <property type="protein sequence ID" value="MBB4153444.1"/>
    <property type="molecule type" value="Genomic_DNA"/>
</dbReference>
<proteinExistence type="predicted"/>
<dbReference type="Proteomes" id="UP000529795">
    <property type="component" value="Unassembled WGS sequence"/>
</dbReference>
<evidence type="ECO:0000313" key="1">
    <source>
        <dbReference type="EMBL" id="MBB4153444.1"/>
    </source>
</evidence>
<comment type="caution">
    <text evidence="1">The sequence shown here is derived from an EMBL/GenBank/DDBJ whole genome shotgun (WGS) entry which is preliminary data.</text>
</comment>
<dbReference type="RefSeq" id="WP_183983122.1">
    <property type="nucleotide sequence ID" value="NZ_JACIEV010000003.1"/>
</dbReference>
<evidence type="ECO:0000313" key="2">
    <source>
        <dbReference type="Proteomes" id="UP000529795"/>
    </source>
</evidence>
<dbReference type="AlphaFoldDB" id="A0A840FCF7"/>
<reference evidence="1 2" key="1">
    <citation type="submission" date="2020-08" db="EMBL/GenBank/DDBJ databases">
        <title>Genomic Encyclopedia of Type Strains, Phase IV (KMG-IV): sequencing the most valuable type-strain genomes for metagenomic binning, comparative biology and taxonomic classification.</title>
        <authorList>
            <person name="Goeker M."/>
        </authorList>
    </citation>
    <scope>NUCLEOTIDE SEQUENCE [LARGE SCALE GENOMIC DNA]</scope>
    <source>
        <strain evidence="1 2">YC6723</strain>
    </source>
</reference>
<sequence>MAPHSDAPLSAEDIRRELLHRAIALGEELVRLADDLGEPVAGNHICQGIEMMRLSIATPR</sequence>
<accession>A0A840FCF7</accession>
<organism evidence="1 2">
    <name type="scientific">Sphingomonas jinjuensis</name>
    <dbReference type="NCBI Taxonomy" id="535907"/>
    <lineage>
        <taxon>Bacteria</taxon>
        <taxon>Pseudomonadati</taxon>
        <taxon>Pseudomonadota</taxon>
        <taxon>Alphaproteobacteria</taxon>
        <taxon>Sphingomonadales</taxon>
        <taxon>Sphingomonadaceae</taxon>
        <taxon>Sphingomonas</taxon>
    </lineage>
</organism>
<protein>
    <submittedName>
        <fullName evidence="1">Uncharacterized protein</fullName>
    </submittedName>
</protein>
<keyword evidence="2" id="KW-1185">Reference proteome</keyword>
<name>A0A840FCF7_9SPHN</name>
<gene>
    <name evidence="1" type="ORF">GGQ80_001346</name>
</gene>